<feature type="region of interest" description="Disordered" evidence="1">
    <location>
        <begin position="1"/>
        <end position="33"/>
    </location>
</feature>
<organism evidence="2 3">
    <name type="scientific">Planoprotostelium fungivorum</name>
    <dbReference type="NCBI Taxonomy" id="1890364"/>
    <lineage>
        <taxon>Eukaryota</taxon>
        <taxon>Amoebozoa</taxon>
        <taxon>Evosea</taxon>
        <taxon>Variosea</taxon>
        <taxon>Cavosteliida</taxon>
        <taxon>Cavosteliaceae</taxon>
        <taxon>Planoprotostelium</taxon>
    </lineage>
</organism>
<evidence type="ECO:0000313" key="3">
    <source>
        <dbReference type="Proteomes" id="UP000241769"/>
    </source>
</evidence>
<dbReference type="InParanoid" id="A0A2P6N7B9"/>
<reference evidence="2 3" key="1">
    <citation type="journal article" date="2018" name="Genome Biol. Evol.">
        <title>Multiple Roots of Fruiting Body Formation in Amoebozoa.</title>
        <authorList>
            <person name="Hillmann F."/>
            <person name="Forbes G."/>
            <person name="Novohradska S."/>
            <person name="Ferling I."/>
            <person name="Riege K."/>
            <person name="Groth M."/>
            <person name="Westermann M."/>
            <person name="Marz M."/>
            <person name="Spaller T."/>
            <person name="Winckler T."/>
            <person name="Schaap P."/>
            <person name="Glockner G."/>
        </authorList>
    </citation>
    <scope>NUCLEOTIDE SEQUENCE [LARGE SCALE GENOMIC DNA]</scope>
    <source>
        <strain evidence="2 3">Jena</strain>
    </source>
</reference>
<feature type="compositionally biased region" description="Acidic residues" evidence="1">
    <location>
        <begin position="1"/>
        <end position="13"/>
    </location>
</feature>
<evidence type="ECO:0000313" key="2">
    <source>
        <dbReference type="EMBL" id="PRP79839.1"/>
    </source>
</evidence>
<proteinExistence type="predicted"/>
<protein>
    <submittedName>
        <fullName evidence="2">Uncharacterized protein</fullName>
    </submittedName>
</protein>
<comment type="caution">
    <text evidence="2">The sequence shown here is derived from an EMBL/GenBank/DDBJ whole genome shotgun (WGS) entry which is preliminary data.</text>
</comment>
<dbReference type="Proteomes" id="UP000241769">
    <property type="component" value="Unassembled WGS sequence"/>
</dbReference>
<dbReference type="EMBL" id="MDYQ01000168">
    <property type="protein sequence ID" value="PRP79839.1"/>
    <property type="molecule type" value="Genomic_DNA"/>
</dbReference>
<dbReference type="AlphaFoldDB" id="A0A2P6N7B9"/>
<sequence>MYDGGEEDHEEVEDVHRKGDPEHEEDEEDISTKECIDLFEAPPPVDCLKSTRRNHPRRYTSLKEACETVMSHLKEIKQMMDLKELMEEAMRKKLDPKMTEVEAAVYDKAINEKIERDRTSFHTVGALLNVKQ</sequence>
<keyword evidence="3" id="KW-1185">Reference proteome</keyword>
<accession>A0A2P6N7B9</accession>
<gene>
    <name evidence="2" type="ORF">PROFUN_12451</name>
</gene>
<evidence type="ECO:0000256" key="1">
    <source>
        <dbReference type="SAM" id="MobiDB-lite"/>
    </source>
</evidence>
<name>A0A2P6N7B9_9EUKA</name>